<evidence type="ECO:0000256" key="2">
    <source>
        <dbReference type="RuleBase" id="RU004447"/>
    </source>
</evidence>
<dbReference type="EMBL" id="BDGJ01000032">
    <property type="protein sequence ID" value="GAW91728.1"/>
    <property type="molecule type" value="Genomic_DNA"/>
</dbReference>
<dbReference type="GO" id="GO:0006508">
    <property type="term" value="P:proteolysis"/>
    <property type="evidence" value="ECO:0007669"/>
    <property type="project" value="InterPro"/>
</dbReference>
<feature type="domain" description="Peptidase M16 C-terminal" evidence="4">
    <location>
        <begin position="166"/>
        <end position="338"/>
    </location>
</feature>
<evidence type="ECO:0000313" key="5">
    <source>
        <dbReference type="EMBL" id="GAW91728.1"/>
    </source>
</evidence>
<dbReference type="InterPro" id="IPR050361">
    <property type="entry name" value="MPP/UQCRC_Complex"/>
</dbReference>
<accession>A0A1Z5HQL5</accession>
<evidence type="ECO:0000259" key="4">
    <source>
        <dbReference type="Pfam" id="PF05193"/>
    </source>
</evidence>
<feature type="domain" description="Peptidase M16 N-terminal" evidence="3">
    <location>
        <begin position="12"/>
        <end position="159"/>
    </location>
</feature>
<reference evidence="6" key="1">
    <citation type="journal article" date="2017" name="Appl. Environ. Microbiol.">
        <title>Genomic Analysis of Calderihabitans maritimus KKC1, a Thermophilic, Hydrogenogenic, Carboxydotrophic Bacterium Isolated from Marine Sediment.</title>
        <authorList>
            <person name="Omae K."/>
            <person name="Yoneda Y."/>
            <person name="Fukuyama Y."/>
            <person name="Yoshida T."/>
            <person name="Sako Y."/>
        </authorList>
    </citation>
    <scope>NUCLEOTIDE SEQUENCE [LARGE SCALE GENOMIC DNA]</scope>
    <source>
        <strain evidence="6">KKC1</strain>
    </source>
</reference>
<comment type="similarity">
    <text evidence="1 2">Belongs to the peptidase M16 family.</text>
</comment>
<gene>
    <name evidence="5" type="ORF">KKC1_08890</name>
</gene>
<sequence length="421" mass="47617">MYNKEVLGNGVRIVTEEIPYVHSVAIGIWVKTGSRNEPDNLHGVSHFIEHLLFKGTAKRSAKEIAEALDAVGGQLNAFTAKEYTCYYAKVLWEHLDLAIDVLTDMFFNARMDSRQIEKEKKVVLEEIKMYEDSPDELVHDLFAKTVWDGHPLGRAILGTEGSVKGLSREEIINYYHQQYRAENVVVAVAGRIKHEEVVEKLAPIFSNTRSLSLVDQLEEPLPSARMIFEKKDTEQVHICLGVPGLPQDHREIYTMYVLNSLLGGGLSSRLFQEVREERGLAYSIYTYHSTYLDSGLFTVYAATSPSNTSELLQVILQEIARLKEYGITEEELRRTKDQIKGNLLLGMENVTSRMSRLGKSEVCYGRVITAEEIVERIAKVEKIQVEELAKNLFDPDKFSLTCIGPESPTINLPHLLKKIGV</sequence>
<dbReference type="GO" id="GO:0004222">
    <property type="term" value="F:metalloendopeptidase activity"/>
    <property type="evidence" value="ECO:0007669"/>
    <property type="project" value="InterPro"/>
</dbReference>
<dbReference type="RefSeq" id="WP_088553219.1">
    <property type="nucleotide sequence ID" value="NZ_BDGJ01000032.1"/>
</dbReference>
<dbReference type="OrthoDB" id="9811314at2"/>
<dbReference type="Pfam" id="PF00675">
    <property type="entry name" value="Peptidase_M16"/>
    <property type="match status" value="1"/>
</dbReference>
<dbReference type="PANTHER" id="PTHR11851">
    <property type="entry name" value="METALLOPROTEASE"/>
    <property type="match status" value="1"/>
</dbReference>
<organism evidence="5 6">
    <name type="scientific">Calderihabitans maritimus</name>
    <dbReference type="NCBI Taxonomy" id="1246530"/>
    <lineage>
        <taxon>Bacteria</taxon>
        <taxon>Bacillati</taxon>
        <taxon>Bacillota</taxon>
        <taxon>Clostridia</taxon>
        <taxon>Neomoorellales</taxon>
        <taxon>Calderihabitantaceae</taxon>
        <taxon>Calderihabitans</taxon>
    </lineage>
</organism>
<dbReference type="InterPro" id="IPR007863">
    <property type="entry name" value="Peptidase_M16_C"/>
</dbReference>
<dbReference type="GO" id="GO:0046872">
    <property type="term" value="F:metal ion binding"/>
    <property type="evidence" value="ECO:0007669"/>
    <property type="project" value="InterPro"/>
</dbReference>
<comment type="caution">
    <text evidence="5">The sequence shown here is derived from an EMBL/GenBank/DDBJ whole genome shotgun (WGS) entry which is preliminary data.</text>
</comment>
<dbReference type="SUPFAM" id="SSF63411">
    <property type="entry name" value="LuxS/MPP-like metallohydrolase"/>
    <property type="match status" value="2"/>
</dbReference>
<name>A0A1Z5HQL5_9FIRM</name>
<evidence type="ECO:0000256" key="1">
    <source>
        <dbReference type="ARBA" id="ARBA00007261"/>
    </source>
</evidence>
<dbReference type="InterPro" id="IPR011249">
    <property type="entry name" value="Metalloenz_LuxS/M16"/>
</dbReference>
<dbReference type="Proteomes" id="UP000197032">
    <property type="component" value="Unassembled WGS sequence"/>
</dbReference>
<protein>
    <submittedName>
        <fullName evidence="5">Peptidase M16-like protein</fullName>
    </submittedName>
</protein>
<dbReference type="Gene3D" id="3.30.830.10">
    <property type="entry name" value="Metalloenzyme, LuxS/M16 peptidase-like"/>
    <property type="match status" value="2"/>
</dbReference>
<dbReference type="AlphaFoldDB" id="A0A1Z5HQL5"/>
<dbReference type="Pfam" id="PF05193">
    <property type="entry name" value="Peptidase_M16_C"/>
    <property type="match status" value="1"/>
</dbReference>
<keyword evidence="6" id="KW-1185">Reference proteome</keyword>
<dbReference type="InterPro" id="IPR001431">
    <property type="entry name" value="Pept_M16_Zn_BS"/>
</dbReference>
<dbReference type="PANTHER" id="PTHR11851:SF49">
    <property type="entry name" value="MITOCHONDRIAL-PROCESSING PEPTIDASE SUBUNIT ALPHA"/>
    <property type="match status" value="1"/>
</dbReference>
<dbReference type="FunFam" id="3.30.830.10:FF:000008">
    <property type="entry name" value="Mitochondrial-processing peptidase subunit beta"/>
    <property type="match status" value="1"/>
</dbReference>
<dbReference type="InterPro" id="IPR011765">
    <property type="entry name" value="Pept_M16_N"/>
</dbReference>
<evidence type="ECO:0000313" key="6">
    <source>
        <dbReference type="Proteomes" id="UP000197032"/>
    </source>
</evidence>
<evidence type="ECO:0000259" key="3">
    <source>
        <dbReference type="Pfam" id="PF00675"/>
    </source>
</evidence>
<dbReference type="PROSITE" id="PS00143">
    <property type="entry name" value="INSULINASE"/>
    <property type="match status" value="1"/>
</dbReference>
<proteinExistence type="inferred from homology"/>